<evidence type="ECO:0000256" key="3">
    <source>
        <dbReference type="ARBA" id="ARBA00022989"/>
    </source>
</evidence>
<accession>A0AAN0RK89</accession>
<gene>
    <name evidence="7" type="ORF">RCA23_c22780</name>
</gene>
<protein>
    <submittedName>
        <fullName evidence="7">NnrU family protein</fullName>
    </submittedName>
</protein>
<keyword evidence="2 5" id="KW-0812">Transmembrane</keyword>
<dbReference type="Pfam" id="PF07298">
    <property type="entry name" value="NnrU"/>
    <property type="match status" value="1"/>
</dbReference>
<organism evidence="7 8">
    <name type="scientific">Planktomarina temperata RCA23</name>
    <dbReference type="NCBI Taxonomy" id="666509"/>
    <lineage>
        <taxon>Bacteria</taxon>
        <taxon>Pseudomonadati</taxon>
        <taxon>Pseudomonadota</taxon>
        <taxon>Alphaproteobacteria</taxon>
        <taxon>Rhodobacterales</taxon>
        <taxon>Paracoccaceae</taxon>
        <taxon>Planktomarina</taxon>
    </lineage>
</organism>
<feature type="domain" description="NnrU" evidence="6">
    <location>
        <begin position="4"/>
        <end position="178"/>
    </location>
</feature>
<keyword evidence="4 5" id="KW-0472">Membrane</keyword>
<dbReference type="AlphaFoldDB" id="A0AAN0RK89"/>
<dbReference type="KEGG" id="ptp:RCA23_c22780"/>
<dbReference type="RefSeq" id="WP_169701402.1">
    <property type="nucleotide sequence ID" value="NZ_CP003984.1"/>
</dbReference>
<dbReference type="GO" id="GO:0016020">
    <property type="term" value="C:membrane"/>
    <property type="evidence" value="ECO:0007669"/>
    <property type="project" value="UniProtKB-SubCell"/>
</dbReference>
<dbReference type="EMBL" id="CP003984">
    <property type="protein sequence ID" value="AII87801.1"/>
    <property type="molecule type" value="Genomic_DNA"/>
</dbReference>
<evidence type="ECO:0000256" key="5">
    <source>
        <dbReference type="SAM" id="Phobius"/>
    </source>
</evidence>
<dbReference type="InterPro" id="IPR009915">
    <property type="entry name" value="NnrU_dom"/>
</dbReference>
<name>A0AAN0RK89_9RHOB</name>
<dbReference type="Proteomes" id="UP000028680">
    <property type="component" value="Chromosome"/>
</dbReference>
<keyword evidence="3 5" id="KW-1133">Transmembrane helix</keyword>
<evidence type="ECO:0000259" key="6">
    <source>
        <dbReference type="Pfam" id="PF07298"/>
    </source>
</evidence>
<evidence type="ECO:0000256" key="4">
    <source>
        <dbReference type="ARBA" id="ARBA00023136"/>
    </source>
</evidence>
<feature type="transmembrane region" description="Helical" evidence="5">
    <location>
        <begin position="34"/>
        <end position="53"/>
    </location>
</feature>
<proteinExistence type="predicted"/>
<feature type="transmembrane region" description="Helical" evidence="5">
    <location>
        <begin position="154"/>
        <end position="174"/>
    </location>
</feature>
<feature type="transmembrane region" description="Helical" evidence="5">
    <location>
        <begin position="104"/>
        <end position="134"/>
    </location>
</feature>
<evidence type="ECO:0000313" key="7">
    <source>
        <dbReference type="EMBL" id="AII87801.1"/>
    </source>
</evidence>
<evidence type="ECO:0000256" key="2">
    <source>
        <dbReference type="ARBA" id="ARBA00022692"/>
    </source>
</evidence>
<reference evidence="7 8" key="1">
    <citation type="journal article" date="2014" name="ISME J.">
        <title>Adaptation of an abundant Roseobacter RCA organism to pelagic systems revealed by genomic and transcriptomic analyses.</title>
        <authorList>
            <person name="Voget S."/>
            <person name="Wemheuer B."/>
            <person name="Brinkhoff T."/>
            <person name="Vollmers J."/>
            <person name="Dietrich S."/>
            <person name="Giebel H.A."/>
            <person name="Beardsley C."/>
            <person name="Sardemann C."/>
            <person name="Bakenhus I."/>
            <person name="Billerbeck S."/>
            <person name="Daniel R."/>
            <person name="Simon M."/>
        </authorList>
    </citation>
    <scope>NUCLEOTIDE SEQUENCE [LARGE SCALE GENOMIC DNA]</scope>
    <source>
        <strain evidence="7 8">RCA23</strain>
    </source>
</reference>
<keyword evidence="8" id="KW-1185">Reference proteome</keyword>
<feature type="transmembrane region" description="Helical" evidence="5">
    <location>
        <begin position="65"/>
        <end position="84"/>
    </location>
</feature>
<evidence type="ECO:0000256" key="1">
    <source>
        <dbReference type="ARBA" id="ARBA00004141"/>
    </source>
</evidence>
<comment type="subcellular location">
    <subcellularLocation>
        <location evidence="1">Membrane</location>
        <topology evidence="1">Multi-pass membrane protein</topology>
    </subcellularLocation>
</comment>
<sequence length="182" mass="20476">MILLLVGILLWSLSHGFKRIAPAHRKALGNRGKILTTAGILLGLILMIIGYQQAELILIWSPPKFLRHLNNFLMLLSVASFAAAHSKSRFRRLLRHPMLTSVKIWAIAHLLVNGDLASILLFGSMLLWAVWTVVQLNRAENWQRPEPGNPKRDWLFVVITLAVFTVISGIHVWLGVSPFGSY</sequence>
<evidence type="ECO:0000313" key="8">
    <source>
        <dbReference type="Proteomes" id="UP000028680"/>
    </source>
</evidence>